<dbReference type="PRINTS" id="PR00111">
    <property type="entry name" value="ABHYDROLASE"/>
</dbReference>
<protein>
    <submittedName>
        <fullName evidence="2">Monoglyceride lipase</fullName>
    </submittedName>
</protein>
<dbReference type="AlphaFoldDB" id="A0A087TCJ0"/>
<name>A0A087TCJ0_STEMI</name>
<organism evidence="2 3">
    <name type="scientific">Stegodyphus mimosarum</name>
    <name type="common">African social velvet spider</name>
    <dbReference type="NCBI Taxonomy" id="407821"/>
    <lineage>
        <taxon>Eukaryota</taxon>
        <taxon>Metazoa</taxon>
        <taxon>Ecdysozoa</taxon>
        <taxon>Arthropoda</taxon>
        <taxon>Chelicerata</taxon>
        <taxon>Arachnida</taxon>
        <taxon>Araneae</taxon>
        <taxon>Araneomorphae</taxon>
        <taxon>Entelegynae</taxon>
        <taxon>Eresoidea</taxon>
        <taxon>Eresidae</taxon>
        <taxon>Stegodyphus</taxon>
    </lineage>
</organism>
<dbReference type="PANTHER" id="PTHR11614">
    <property type="entry name" value="PHOSPHOLIPASE-RELATED"/>
    <property type="match status" value="1"/>
</dbReference>
<feature type="non-terminal residue" evidence="2">
    <location>
        <position position="293"/>
    </location>
</feature>
<dbReference type="InterPro" id="IPR000073">
    <property type="entry name" value="AB_hydrolase_1"/>
</dbReference>
<dbReference type="ESTHER" id="9arac-a0a087tcj0">
    <property type="family name" value="Monoglyceridelipase_lysophospholip"/>
</dbReference>
<dbReference type="SUPFAM" id="SSF53474">
    <property type="entry name" value="alpha/beta-Hydrolases"/>
    <property type="match status" value="1"/>
</dbReference>
<feature type="domain" description="Serine aminopeptidase S33" evidence="1">
    <location>
        <begin position="40"/>
        <end position="275"/>
    </location>
</feature>
<sequence>MPPGEQLAPLSADVVYYNKEFLNKRDQKIYCYYWKPAEVPKAILLISHGFTEHCMMYDELAHEMARRRFFVFAHDHMGHGHSEGTRAYMNCMHELVEDSVRHIKLVQEEYPNLPLFICGHSMGGSISLLTSLEKEIEVSGVVLIAPALAPNPETATFFKVMAVKLLNKFMPHFPVAVSDFGLSCQNEKKVEEMKNDPLRHHGYWKMRPVMCLLESGQEILNKSTDVKFPILVLHGDNDKICHLSGATNLYEKATSSDKTLKIYPGAYHSLLNEPEEIADDVFDQTVQWLEERA</sequence>
<dbReference type="EMBL" id="KK114590">
    <property type="protein sequence ID" value="KFM62829.1"/>
    <property type="molecule type" value="Genomic_DNA"/>
</dbReference>
<dbReference type="FunFam" id="3.40.50.1820:FF:000117">
    <property type="entry name" value="Monoglyceride lipase, putative"/>
    <property type="match status" value="1"/>
</dbReference>
<evidence type="ECO:0000313" key="2">
    <source>
        <dbReference type="EMBL" id="KFM62829.1"/>
    </source>
</evidence>
<dbReference type="InterPro" id="IPR051044">
    <property type="entry name" value="MAG_DAG_Lipase"/>
</dbReference>
<dbReference type="OMA" id="GFNDYSR"/>
<accession>A0A087TCJ0</accession>
<keyword evidence="3" id="KW-1185">Reference proteome</keyword>
<gene>
    <name evidence="2" type="ORF">X975_11972</name>
</gene>
<dbReference type="OrthoDB" id="6407617at2759"/>
<reference evidence="2 3" key="1">
    <citation type="submission" date="2013-11" db="EMBL/GenBank/DDBJ databases">
        <title>Genome sequencing of Stegodyphus mimosarum.</title>
        <authorList>
            <person name="Bechsgaard J."/>
        </authorList>
    </citation>
    <scope>NUCLEOTIDE SEQUENCE [LARGE SCALE GENOMIC DNA]</scope>
</reference>
<dbReference type="Proteomes" id="UP000054359">
    <property type="component" value="Unassembled WGS sequence"/>
</dbReference>
<evidence type="ECO:0000259" key="1">
    <source>
        <dbReference type="Pfam" id="PF12146"/>
    </source>
</evidence>
<dbReference type="Pfam" id="PF12146">
    <property type="entry name" value="Hydrolase_4"/>
    <property type="match status" value="1"/>
</dbReference>
<evidence type="ECO:0000313" key="3">
    <source>
        <dbReference type="Proteomes" id="UP000054359"/>
    </source>
</evidence>
<dbReference type="InterPro" id="IPR022742">
    <property type="entry name" value="Hydrolase_4"/>
</dbReference>
<dbReference type="Gene3D" id="3.40.50.1820">
    <property type="entry name" value="alpha/beta hydrolase"/>
    <property type="match status" value="1"/>
</dbReference>
<proteinExistence type="predicted"/>
<dbReference type="STRING" id="407821.A0A087TCJ0"/>
<dbReference type="InterPro" id="IPR029058">
    <property type="entry name" value="AB_hydrolase_fold"/>
</dbReference>